<keyword evidence="2" id="KW-1133">Transmembrane helix</keyword>
<proteinExistence type="predicted"/>
<dbReference type="AlphaFoldDB" id="A0A381PXG3"/>
<keyword evidence="2" id="KW-0472">Membrane</keyword>
<feature type="region of interest" description="Disordered" evidence="1">
    <location>
        <begin position="128"/>
        <end position="151"/>
    </location>
</feature>
<evidence type="ECO:0000313" key="3">
    <source>
        <dbReference type="EMBL" id="SUZ70649.1"/>
    </source>
</evidence>
<protein>
    <submittedName>
        <fullName evidence="3">Uncharacterized protein</fullName>
    </submittedName>
</protein>
<organism evidence="3">
    <name type="scientific">marine metagenome</name>
    <dbReference type="NCBI Taxonomy" id="408172"/>
    <lineage>
        <taxon>unclassified sequences</taxon>
        <taxon>metagenomes</taxon>
        <taxon>ecological metagenomes</taxon>
    </lineage>
</organism>
<keyword evidence="2" id="KW-0812">Transmembrane</keyword>
<evidence type="ECO:0000256" key="2">
    <source>
        <dbReference type="SAM" id="Phobius"/>
    </source>
</evidence>
<gene>
    <name evidence="3" type="ORF">METZ01_LOCUS23503</name>
</gene>
<evidence type="ECO:0000256" key="1">
    <source>
        <dbReference type="SAM" id="MobiDB-lite"/>
    </source>
</evidence>
<accession>A0A381PXG3</accession>
<dbReference type="EMBL" id="UINC01001096">
    <property type="protein sequence ID" value="SUZ70649.1"/>
    <property type="molecule type" value="Genomic_DNA"/>
</dbReference>
<sequence>MVAFVTSLLVMVLLVGGADWYRKRTPVDKAFTWGEAMLFAGYVFFIFWWGYGVVPHQWLTWADSELNWRRDRFLMGPQLPWTGDRGIVEWGLPFTMTYQVIRDLVAVGIYGVVLGGNVVMWRRWQNRGQGQDAPRPTSEYGRPLVTEGVGS</sequence>
<reference evidence="3" key="1">
    <citation type="submission" date="2018-05" db="EMBL/GenBank/DDBJ databases">
        <authorList>
            <person name="Lanie J.A."/>
            <person name="Ng W.-L."/>
            <person name="Kazmierczak K.M."/>
            <person name="Andrzejewski T.M."/>
            <person name="Davidsen T.M."/>
            <person name="Wayne K.J."/>
            <person name="Tettelin H."/>
            <person name="Glass J.I."/>
            <person name="Rusch D."/>
            <person name="Podicherti R."/>
            <person name="Tsui H.-C.T."/>
            <person name="Winkler M.E."/>
        </authorList>
    </citation>
    <scope>NUCLEOTIDE SEQUENCE</scope>
</reference>
<feature type="transmembrane region" description="Helical" evidence="2">
    <location>
        <begin position="33"/>
        <end position="54"/>
    </location>
</feature>
<name>A0A381PXG3_9ZZZZ</name>